<dbReference type="KEGG" id="mcal:110286995"/>
<accession>A0A6P5P3P0</accession>
<keyword evidence="2" id="KW-1185">Reference proteome</keyword>
<evidence type="ECO:0000313" key="3">
    <source>
        <dbReference type="RefSeq" id="XP_021009351.1"/>
    </source>
</evidence>
<name>A0A6P5P3P0_MUSCR</name>
<feature type="region of interest" description="Disordered" evidence="1">
    <location>
        <begin position="28"/>
        <end position="48"/>
    </location>
</feature>
<proteinExistence type="predicted"/>
<dbReference type="Proteomes" id="UP000515126">
    <property type="component" value="Chromosome X"/>
</dbReference>
<evidence type="ECO:0000256" key="1">
    <source>
        <dbReference type="SAM" id="MobiDB-lite"/>
    </source>
</evidence>
<evidence type="ECO:0000313" key="2">
    <source>
        <dbReference type="Proteomes" id="UP000515126"/>
    </source>
</evidence>
<dbReference type="GO" id="GO:0001669">
    <property type="term" value="C:acrosomal vesicle"/>
    <property type="evidence" value="ECO:0007669"/>
    <property type="project" value="Ensembl"/>
</dbReference>
<dbReference type="RefSeq" id="XP_021009351.1">
    <property type="nucleotide sequence ID" value="XM_021153692.1"/>
</dbReference>
<feature type="region of interest" description="Disordered" evidence="1">
    <location>
        <begin position="154"/>
        <end position="178"/>
    </location>
</feature>
<dbReference type="GeneID" id="110286995"/>
<protein>
    <submittedName>
        <fullName evidence="3">Cysteine-rich perinuclear theca protein 1-like isoform X1</fullName>
    </submittedName>
</protein>
<reference evidence="3" key="1">
    <citation type="submission" date="2025-08" db="UniProtKB">
        <authorList>
            <consortium name="RefSeq"/>
        </authorList>
    </citation>
    <scope>IDENTIFICATION</scope>
</reference>
<organism evidence="2 3">
    <name type="scientific">Mus caroli</name>
    <name type="common">Ryukyu mouse</name>
    <name type="synonym">Ricefield mouse</name>
    <dbReference type="NCBI Taxonomy" id="10089"/>
    <lineage>
        <taxon>Eukaryota</taxon>
        <taxon>Metazoa</taxon>
        <taxon>Chordata</taxon>
        <taxon>Craniata</taxon>
        <taxon>Vertebrata</taxon>
        <taxon>Euteleostomi</taxon>
        <taxon>Mammalia</taxon>
        <taxon>Eutheria</taxon>
        <taxon>Euarchontoglires</taxon>
        <taxon>Glires</taxon>
        <taxon>Rodentia</taxon>
        <taxon>Myomorpha</taxon>
        <taxon>Muroidea</taxon>
        <taxon>Muridae</taxon>
        <taxon>Murinae</taxon>
        <taxon>Mus</taxon>
        <taxon>Mus</taxon>
    </lineage>
</organism>
<sequence>MAQMAKKVHCSSAALGAAAAAKMKLKKTTKRFKINKKRNPSSKLPKRSSHSLICSRSRSCCCYLCRSCCYCRPCCRCCCSRSRRFRSRATSKVRDPKFFQITEKGEQSLQRRIRRQLMQSQLEQSQLELIELEPTMALEPSEITMTFFSHKNANVSDPEEVPPCRDSDPFPNGDLASS</sequence>
<gene>
    <name evidence="3" type="primary">LOC110286995</name>
</gene>
<dbReference type="AlphaFoldDB" id="A0A6P5P3P0"/>